<evidence type="ECO:0000256" key="1">
    <source>
        <dbReference type="ARBA" id="ARBA00023015"/>
    </source>
</evidence>
<protein>
    <recommendedName>
        <fullName evidence="5">NAC domain-containing protein</fullName>
    </recommendedName>
</protein>
<dbReference type="PANTHER" id="PTHR31124">
    <property type="entry name" value="APICAL MERISTEM FORMATION PROTEIN-RELATED-RELATED"/>
    <property type="match status" value="1"/>
</dbReference>
<dbReference type="SUPFAM" id="SSF101941">
    <property type="entry name" value="NAC domain"/>
    <property type="match status" value="2"/>
</dbReference>
<dbReference type="PANTHER" id="PTHR31124:SF7">
    <property type="entry name" value="APICAL MERISTEM FORMATION PROTEIN-RELATED"/>
    <property type="match status" value="1"/>
</dbReference>
<evidence type="ECO:0000256" key="2">
    <source>
        <dbReference type="ARBA" id="ARBA00023125"/>
    </source>
</evidence>
<keyword evidence="3" id="KW-0804">Transcription</keyword>
<dbReference type="GO" id="GO:0006355">
    <property type="term" value="P:regulation of DNA-templated transcription"/>
    <property type="evidence" value="ECO:0007669"/>
    <property type="project" value="InterPro"/>
</dbReference>
<dbReference type="Proteomes" id="UP000029121">
    <property type="component" value="Unassembled WGS sequence"/>
</dbReference>
<keyword evidence="2" id="KW-0238">DNA-binding</keyword>
<dbReference type="InterPro" id="IPR003441">
    <property type="entry name" value="NAC-dom"/>
</dbReference>
<organism evidence="6 7">
    <name type="scientific">Capsella rubella</name>
    <dbReference type="NCBI Taxonomy" id="81985"/>
    <lineage>
        <taxon>Eukaryota</taxon>
        <taxon>Viridiplantae</taxon>
        <taxon>Streptophyta</taxon>
        <taxon>Embryophyta</taxon>
        <taxon>Tracheophyta</taxon>
        <taxon>Spermatophyta</taxon>
        <taxon>Magnoliopsida</taxon>
        <taxon>eudicotyledons</taxon>
        <taxon>Gunneridae</taxon>
        <taxon>Pentapetalae</taxon>
        <taxon>rosids</taxon>
        <taxon>malvids</taxon>
        <taxon>Brassicales</taxon>
        <taxon>Brassicaceae</taxon>
        <taxon>Camelineae</taxon>
        <taxon>Capsella</taxon>
    </lineage>
</organism>
<evidence type="ECO:0000313" key="7">
    <source>
        <dbReference type="Proteomes" id="UP000029121"/>
    </source>
</evidence>
<name>R0ETF2_9BRAS</name>
<accession>R0ETF2</accession>
<dbReference type="Gene3D" id="2.170.150.80">
    <property type="entry name" value="NAC domain"/>
    <property type="match status" value="2"/>
</dbReference>
<feature type="domain" description="NAC" evidence="5">
    <location>
        <begin position="174"/>
        <end position="318"/>
    </location>
</feature>
<dbReference type="PROSITE" id="PS51005">
    <property type="entry name" value="NAC"/>
    <property type="match status" value="2"/>
</dbReference>
<gene>
    <name evidence="6" type="ORF">CARUB_v10008036mg</name>
</gene>
<feature type="domain" description="NAC" evidence="5">
    <location>
        <begin position="5"/>
        <end position="144"/>
    </location>
</feature>
<keyword evidence="4" id="KW-0539">Nucleus</keyword>
<evidence type="ECO:0000313" key="6">
    <source>
        <dbReference type="EMBL" id="EOA12031.1"/>
    </source>
</evidence>
<dbReference type="GO" id="GO:0003677">
    <property type="term" value="F:DNA binding"/>
    <property type="evidence" value="ECO:0007669"/>
    <property type="project" value="UniProtKB-KW"/>
</dbReference>
<dbReference type="EMBL" id="KB870970">
    <property type="protein sequence ID" value="EOA12031.1"/>
    <property type="molecule type" value="Genomic_DNA"/>
</dbReference>
<proteinExistence type="predicted"/>
<dbReference type="AlphaFoldDB" id="R0ETF2"/>
<evidence type="ECO:0000256" key="4">
    <source>
        <dbReference type="ARBA" id="ARBA00023242"/>
    </source>
</evidence>
<dbReference type="Pfam" id="PF02365">
    <property type="entry name" value="NAM"/>
    <property type="match status" value="2"/>
</dbReference>
<keyword evidence="1" id="KW-0805">Transcription regulation</keyword>
<keyword evidence="7" id="KW-1185">Reference proteome</keyword>
<reference evidence="7" key="1">
    <citation type="journal article" date="2013" name="Nat. Genet.">
        <title>The Capsella rubella genome and the genomic consequences of rapid mating system evolution.</title>
        <authorList>
            <person name="Slotte T."/>
            <person name="Hazzouri K.M."/>
            <person name="Agren J.A."/>
            <person name="Koenig D."/>
            <person name="Maumus F."/>
            <person name="Guo Y.L."/>
            <person name="Steige K."/>
            <person name="Platts A.E."/>
            <person name="Escobar J.S."/>
            <person name="Newman L.K."/>
            <person name="Wang W."/>
            <person name="Mandakova T."/>
            <person name="Vello E."/>
            <person name="Smith L.M."/>
            <person name="Henz S.R."/>
            <person name="Steffen J."/>
            <person name="Takuno S."/>
            <person name="Brandvain Y."/>
            <person name="Coop G."/>
            <person name="Andolfatto P."/>
            <person name="Hu T.T."/>
            <person name="Blanchette M."/>
            <person name="Clark R.M."/>
            <person name="Quesneville H."/>
            <person name="Nordborg M."/>
            <person name="Gaut B.S."/>
            <person name="Lysak M.A."/>
            <person name="Jenkins J."/>
            <person name="Grimwood J."/>
            <person name="Chapman J."/>
            <person name="Prochnik S."/>
            <person name="Shu S."/>
            <person name="Rokhsar D."/>
            <person name="Schmutz J."/>
            <person name="Weigel D."/>
            <person name="Wright S.I."/>
        </authorList>
    </citation>
    <scope>NUCLEOTIDE SEQUENCE [LARGE SCALE GENOMIC DNA]</scope>
    <source>
        <strain evidence="7">cv. Monte Gargano</strain>
    </source>
</reference>
<dbReference type="STRING" id="81985.R0ETF2"/>
<dbReference type="InterPro" id="IPR036093">
    <property type="entry name" value="NAC_dom_sf"/>
</dbReference>
<evidence type="ECO:0000256" key="3">
    <source>
        <dbReference type="ARBA" id="ARBA00023163"/>
    </source>
</evidence>
<sequence>MANELDNVGLSNVEDEVIISRFLKRMVINGDSMPEHFIQDVDVFNKNPNVEFDAERPGFVIVKPRTESCGKTDGCESGCWKIIGRDKLIKSEKTGKVLGFKKILKFCLSRGPREYKRSWVMEEYRLTKNLNKKQDHLICKIQFLFRAEIISLLAKHFSYLSTTISVPVPANLLLPAYGYYSPDTPEDDVPYLITLAATEGNDWPSYVTNNNVYRLHPIELGDPFDQMFEDYGICIFSNETCRTSDICYDGYWKIMHHDRPIRSKSGETIGFKKVFRFHTVGELRYVCEGVEVKVTWTIDEYRLNDAKHNKLLCVIKFTSS</sequence>
<evidence type="ECO:0000259" key="5">
    <source>
        <dbReference type="PROSITE" id="PS51005"/>
    </source>
</evidence>